<dbReference type="InterPro" id="IPR009839">
    <property type="entry name" value="SseB_N"/>
</dbReference>
<feature type="domain" description="SseB protein N-terminal" evidence="2">
    <location>
        <begin position="8"/>
        <end position="114"/>
    </location>
</feature>
<dbReference type="RefSeq" id="WP_108692932.1">
    <property type="nucleotide sequence ID" value="NZ_QCYH01000009.1"/>
</dbReference>
<dbReference type="EMBL" id="QCYH01000009">
    <property type="protein sequence ID" value="PVA09313.1"/>
    <property type="molecule type" value="Genomic_DNA"/>
</dbReference>
<accession>A0A2T7G4F2</accession>
<comment type="caution">
    <text evidence="3">The sequence shown here is derived from an EMBL/GenBank/DDBJ whole genome shotgun (WGS) entry which is preliminary data.</text>
</comment>
<evidence type="ECO:0000313" key="4">
    <source>
        <dbReference type="Proteomes" id="UP000244446"/>
    </source>
</evidence>
<feature type="compositionally biased region" description="Basic and acidic residues" evidence="1">
    <location>
        <begin position="233"/>
        <end position="243"/>
    </location>
</feature>
<evidence type="ECO:0000259" key="2">
    <source>
        <dbReference type="Pfam" id="PF07179"/>
    </source>
</evidence>
<proteinExistence type="predicted"/>
<gene>
    <name evidence="3" type="ORF">DC366_14385</name>
</gene>
<evidence type="ECO:0000256" key="1">
    <source>
        <dbReference type="SAM" id="MobiDB-lite"/>
    </source>
</evidence>
<keyword evidence="4" id="KW-1185">Reference proteome</keyword>
<dbReference type="Pfam" id="PF07179">
    <property type="entry name" value="SseB"/>
    <property type="match status" value="1"/>
</dbReference>
<evidence type="ECO:0000313" key="3">
    <source>
        <dbReference type="EMBL" id="PVA09313.1"/>
    </source>
</evidence>
<name>A0A2T7G4F2_9RHOB</name>
<dbReference type="OrthoDB" id="7831317at2"/>
<organism evidence="3 4">
    <name type="scientific">Pelagivirga sediminicola</name>
    <dbReference type="NCBI Taxonomy" id="2170575"/>
    <lineage>
        <taxon>Bacteria</taxon>
        <taxon>Pseudomonadati</taxon>
        <taxon>Pseudomonadota</taxon>
        <taxon>Alphaproteobacteria</taxon>
        <taxon>Rhodobacterales</taxon>
        <taxon>Paracoccaceae</taxon>
        <taxon>Pelagivirga</taxon>
    </lineage>
</organism>
<dbReference type="Proteomes" id="UP000244446">
    <property type="component" value="Unassembled WGS sequence"/>
</dbReference>
<dbReference type="AlphaFoldDB" id="A0A2T7G4F2"/>
<feature type="region of interest" description="Disordered" evidence="1">
    <location>
        <begin position="233"/>
        <end position="259"/>
    </location>
</feature>
<sequence length="259" mass="26125">MAKTELDRAHAAMEAGDGAERLGFYHALADCQLFVLLTEEARGDDISPQTYDLEGVAHALAFDTEARLAEFTGAIAPYAALPGRTLAAMLAGAGAGLALNLGVAPSAILLPPEALIWLDRTLGQGGGAEGGARPEALTAPQGVPQAVLSALDAKLARAAGLASHACLTGARYAGGGAGHLLIFIGAAAGAETVLTRAVSEALTFSGVEAGTLDVAFAGTGSALAERAERVGLRFDLPKPETPARRAAPGSDPSKPPKLK</sequence>
<protein>
    <recommendedName>
        <fullName evidence="2">SseB protein N-terminal domain-containing protein</fullName>
    </recommendedName>
</protein>
<reference evidence="3 4" key="1">
    <citation type="submission" date="2018-04" db="EMBL/GenBank/DDBJ databases">
        <title>Pelagivirga bohaiensis gen. nov., sp. nov., a bacterium isolated from the Bohai Sea.</title>
        <authorList>
            <person name="Ji X."/>
        </authorList>
    </citation>
    <scope>NUCLEOTIDE SEQUENCE [LARGE SCALE GENOMIC DNA]</scope>
    <source>
        <strain evidence="3 4">BH-SD19</strain>
    </source>
</reference>